<gene>
    <name evidence="2" type="ORF">Ctob_013387</name>
</gene>
<evidence type="ECO:0000313" key="2">
    <source>
        <dbReference type="EMBL" id="KOO29381.1"/>
    </source>
</evidence>
<dbReference type="Proteomes" id="UP000037460">
    <property type="component" value="Unassembled WGS sequence"/>
</dbReference>
<reference evidence="3" key="1">
    <citation type="journal article" date="2015" name="PLoS Genet.">
        <title>Genome Sequence and Transcriptome Analyses of Chrysochromulina tobin: Metabolic Tools for Enhanced Algal Fitness in the Prominent Order Prymnesiales (Haptophyceae).</title>
        <authorList>
            <person name="Hovde B.T."/>
            <person name="Deodato C.R."/>
            <person name="Hunsperger H.M."/>
            <person name="Ryken S.A."/>
            <person name="Yost W."/>
            <person name="Jha R.K."/>
            <person name="Patterson J."/>
            <person name="Monnat R.J. Jr."/>
            <person name="Barlow S.B."/>
            <person name="Starkenburg S.R."/>
            <person name="Cattolico R.A."/>
        </authorList>
    </citation>
    <scope>NUCLEOTIDE SEQUENCE</scope>
    <source>
        <strain evidence="3">CCMP291</strain>
    </source>
</reference>
<keyword evidence="3" id="KW-1185">Reference proteome</keyword>
<sequence>MEDPNQAASQAAGRQDRALQEKYRAKIQSGALTGLVERNTKFDVEYEGKDAKGQLVRPFEPGYGDSRPLPDKMIGEDISQAVARSMGRNLPHSGAGDGKHIFHYEFSEEKLANMRDLSCKSQAPPPAVNVSKKSIRKAREQQRRLEEQWEVGLTGGSYGMHTRHVITEPPSPGKKSIHSTLGKESPIMQSSHMLGLTPEAGPMPVVDYDLGKTTDFKPIDEEGKFDRSTSWCRSPSGKQKPPPEVLDAKMRLRGDAASKLMESKVHVAQGAKAMLDRTGPNIASGPIPRDGFTTDAYEEYTKKKLAMMGYTDIRGEHTARPDEIANGIDHLDQLEHLTANANDAKYSAGFTGNTALLMGGAKVNVGKGARAK</sequence>
<comment type="caution">
    <text evidence="2">The sequence shown here is derived from an EMBL/GenBank/DDBJ whole genome shotgun (WGS) entry which is preliminary data.</text>
</comment>
<proteinExistence type="predicted"/>
<dbReference type="AlphaFoldDB" id="A0A0M0JRY6"/>
<dbReference type="EMBL" id="JWZX01002424">
    <property type="protein sequence ID" value="KOO29381.1"/>
    <property type="molecule type" value="Genomic_DNA"/>
</dbReference>
<organism evidence="2 3">
    <name type="scientific">Chrysochromulina tobinii</name>
    <dbReference type="NCBI Taxonomy" id="1460289"/>
    <lineage>
        <taxon>Eukaryota</taxon>
        <taxon>Haptista</taxon>
        <taxon>Haptophyta</taxon>
        <taxon>Prymnesiophyceae</taxon>
        <taxon>Prymnesiales</taxon>
        <taxon>Chrysochromulinaceae</taxon>
        <taxon>Chrysochromulina</taxon>
    </lineage>
</organism>
<accession>A0A0M0JRY6</accession>
<feature type="region of interest" description="Disordered" evidence="1">
    <location>
        <begin position="219"/>
        <end position="244"/>
    </location>
</feature>
<evidence type="ECO:0000256" key="1">
    <source>
        <dbReference type="SAM" id="MobiDB-lite"/>
    </source>
</evidence>
<feature type="compositionally biased region" description="Polar residues" evidence="1">
    <location>
        <begin position="228"/>
        <end position="237"/>
    </location>
</feature>
<protein>
    <submittedName>
        <fullName evidence="2">Uncharacterized protein</fullName>
    </submittedName>
</protein>
<evidence type="ECO:0000313" key="3">
    <source>
        <dbReference type="Proteomes" id="UP000037460"/>
    </source>
</evidence>
<feature type="region of interest" description="Disordered" evidence="1">
    <location>
        <begin position="160"/>
        <end position="179"/>
    </location>
</feature>
<name>A0A0M0JRY6_9EUKA</name>